<accession>A0A932A7L6</accession>
<keyword evidence="3" id="KW-0808">Transferase</keyword>
<evidence type="ECO:0000256" key="6">
    <source>
        <dbReference type="ARBA" id="ARBA00023136"/>
    </source>
</evidence>
<dbReference type="GO" id="GO:0008374">
    <property type="term" value="F:O-acyltransferase activity"/>
    <property type="evidence" value="ECO:0007669"/>
    <property type="project" value="InterPro"/>
</dbReference>
<dbReference type="GO" id="GO:0006629">
    <property type="term" value="P:lipid metabolic process"/>
    <property type="evidence" value="ECO:0007669"/>
    <property type="project" value="InterPro"/>
</dbReference>
<protein>
    <recommendedName>
        <fullName evidence="8">Wax synthase domain-containing protein</fullName>
    </recommendedName>
</protein>
<dbReference type="InterPro" id="IPR032805">
    <property type="entry name" value="Wax_synthase_dom"/>
</dbReference>
<feature type="transmembrane region" description="Helical" evidence="7">
    <location>
        <begin position="188"/>
        <end position="210"/>
    </location>
</feature>
<feature type="transmembrane region" description="Helical" evidence="7">
    <location>
        <begin position="28"/>
        <end position="49"/>
    </location>
</feature>
<dbReference type="GO" id="GO:0016020">
    <property type="term" value="C:membrane"/>
    <property type="evidence" value="ECO:0007669"/>
    <property type="project" value="UniProtKB-SubCell"/>
</dbReference>
<evidence type="ECO:0000256" key="1">
    <source>
        <dbReference type="ARBA" id="ARBA00004141"/>
    </source>
</evidence>
<dbReference type="Proteomes" id="UP000779809">
    <property type="component" value="Unassembled WGS sequence"/>
</dbReference>
<sequence>MGRTLAELVPLLLLPAAAFLAYSRPAWQFMWLLAFALFFAVKWATWLRACGETHPWPRSFAYLFLWPGMDAEAFLDTHPDVAPPAAKQWLGAFLQTALGAALLWLVARRLPDVPLLRGWAGMIGAVLLLHFGSFRLIALFWRARGINAEPIMDAPLRSTALAEFWGRRWNLGFHDLARMLVFAPTRRALGAAGATLLVFLASGLVHDLVISVPARGGYGLPTLYFLLQGFGLLLERSRLGKRTRLGSGISGWLYTAAFTAGPAVLLFHPVFIARVILPFMHAIGAL</sequence>
<name>A0A932A7L6_9BACT</name>
<feature type="transmembrane region" description="Helical" evidence="7">
    <location>
        <begin position="216"/>
        <end position="234"/>
    </location>
</feature>
<gene>
    <name evidence="9" type="ORF">HYX28_04045</name>
</gene>
<dbReference type="PANTHER" id="PTHR31595:SF57">
    <property type="entry name" value="OS04G0481900 PROTEIN"/>
    <property type="match status" value="1"/>
</dbReference>
<proteinExistence type="predicted"/>
<comment type="subcellular location">
    <subcellularLocation>
        <location evidence="1">Membrane</location>
        <topology evidence="1">Multi-pass membrane protein</topology>
    </subcellularLocation>
</comment>
<feature type="transmembrane region" description="Helical" evidence="7">
    <location>
        <begin position="119"/>
        <end position="141"/>
    </location>
</feature>
<evidence type="ECO:0000313" key="10">
    <source>
        <dbReference type="Proteomes" id="UP000779809"/>
    </source>
</evidence>
<evidence type="ECO:0000256" key="7">
    <source>
        <dbReference type="SAM" id="Phobius"/>
    </source>
</evidence>
<dbReference type="AlphaFoldDB" id="A0A932A7L6"/>
<keyword evidence="6 7" id="KW-0472">Membrane</keyword>
<comment type="caution">
    <text evidence="9">The sequence shown here is derived from an EMBL/GenBank/DDBJ whole genome shotgun (WGS) entry which is preliminary data.</text>
</comment>
<dbReference type="PANTHER" id="PTHR31595">
    <property type="entry name" value="LONG-CHAIN-ALCOHOL O-FATTY-ACYLTRANSFERASE 3-RELATED"/>
    <property type="match status" value="1"/>
</dbReference>
<dbReference type="InterPro" id="IPR044851">
    <property type="entry name" value="Wax_synthase"/>
</dbReference>
<dbReference type="Pfam" id="PF13813">
    <property type="entry name" value="MBOAT_2"/>
    <property type="match status" value="1"/>
</dbReference>
<dbReference type="EMBL" id="JACPNR010000005">
    <property type="protein sequence ID" value="MBI2677932.1"/>
    <property type="molecule type" value="Genomic_DNA"/>
</dbReference>
<evidence type="ECO:0000256" key="2">
    <source>
        <dbReference type="ARBA" id="ARBA00005179"/>
    </source>
</evidence>
<comment type="pathway">
    <text evidence="2">Secondary metabolite biosynthesis.</text>
</comment>
<evidence type="ECO:0000313" key="9">
    <source>
        <dbReference type="EMBL" id="MBI2677932.1"/>
    </source>
</evidence>
<feature type="domain" description="Wax synthase" evidence="8">
    <location>
        <begin position="149"/>
        <end position="215"/>
    </location>
</feature>
<evidence type="ECO:0000256" key="3">
    <source>
        <dbReference type="ARBA" id="ARBA00022679"/>
    </source>
</evidence>
<keyword evidence="4 7" id="KW-0812">Transmembrane</keyword>
<keyword evidence="5 7" id="KW-1133">Transmembrane helix</keyword>
<evidence type="ECO:0000256" key="4">
    <source>
        <dbReference type="ARBA" id="ARBA00022692"/>
    </source>
</evidence>
<feature type="transmembrane region" description="Helical" evidence="7">
    <location>
        <begin position="254"/>
        <end position="277"/>
    </location>
</feature>
<evidence type="ECO:0000256" key="5">
    <source>
        <dbReference type="ARBA" id="ARBA00022989"/>
    </source>
</evidence>
<organism evidence="9 10">
    <name type="scientific">Candidatus Korobacter versatilis</name>
    <dbReference type="NCBI Taxonomy" id="658062"/>
    <lineage>
        <taxon>Bacteria</taxon>
        <taxon>Pseudomonadati</taxon>
        <taxon>Acidobacteriota</taxon>
        <taxon>Terriglobia</taxon>
        <taxon>Terriglobales</taxon>
        <taxon>Candidatus Korobacteraceae</taxon>
        <taxon>Candidatus Korobacter</taxon>
    </lineage>
</organism>
<evidence type="ECO:0000259" key="8">
    <source>
        <dbReference type="Pfam" id="PF13813"/>
    </source>
</evidence>
<feature type="transmembrane region" description="Helical" evidence="7">
    <location>
        <begin position="89"/>
        <end position="107"/>
    </location>
</feature>
<reference evidence="9" key="1">
    <citation type="submission" date="2020-07" db="EMBL/GenBank/DDBJ databases">
        <title>Huge and variable diversity of episymbiotic CPR bacteria and DPANN archaea in groundwater ecosystems.</title>
        <authorList>
            <person name="He C.Y."/>
            <person name="Keren R."/>
            <person name="Whittaker M."/>
            <person name="Farag I.F."/>
            <person name="Doudna J."/>
            <person name="Cate J.H.D."/>
            <person name="Banfield J.F."/>
        </authorList>
    </citation>
    <scope>NUCLEOTIDE SEQUENCE</scope>
    <source>
        <strain evidence="9">NC_groundwater_580_Pr5_B-0.1um_64_19</strain>
    </source>
</reference>